<dbReference type="AlphaFoldDB" id="A0A9D2SGJ1"/>
<evidence type="ECO:0000313" key="2">
    <source>
        <dbReference type="Proteomes" id="UP000826793"/>
    </source>
</evidence>
<comment type="caution">
    <text evidence="1">The sequence shown here is derived from an EMBL/GenBank/DDBJ whole genome shotgun (WGS) entry which is preliminary data.</text>
</comment>
<sequence>MTRALFEQAPYLREELAWTPSGPRAEELRRLLAVLEQLPERLPDPKTRLIARKVLEYGAPIPWKQIVAELGYRWTVGKARYAYSRVCALCFSAQERGRTG</sequence>
<organism evidence="1 2">
    <name type="scientific">Candidatus Acutalibacter pullicola</name>
    <dbReference type="NCBI Taxonomy" id="2838417"/>
    <lineage>
        <taxon>Bacteria</taxon>
        <taxon>Bacillati</taxon>
        <taxon>Bacillota</taxon>
        <taxon>Clostridia</taxon>
        <taxon>Eubacteriales</taxon>
        <taxon>Acutalibacteraceae</taxon>
        <taxon>Acutalibacter</taxon>
    </lineage>
</organism>
<gene>
    <name evidence="1" type="ORF">H9710_07925</name>
</gene>
<evidence type="ECO:0000313" key="1">
    <source>
        <dbReference type="EMBL" id="HJB98492.1"/>
    </source>
</evidence>
<dbReference type="EMBL" id="DWXG01000062">
    <property type="protein sequence ID" value="HJB98492.1"/>
    <property type="molecule type" value="Genomic_DNA"/>
</dbReference>
<dbReference type="Proteomes" id="UP000826793">
    <property type="component" value="Unassembled WGS sequence"/>
</dbReference>
<proteinExistence type="predicted"/>
<accession>A0A9D2SGJ1</accession>
<name>A0A9D2SGJ1_9FIRM</name>
<reference evidence="1" key="1">
    <citation type="journal article" date="2021" name="PeerJ">
        <title>Extensive microbial diversity within the chicken gut microbiome revealed by metagenomics and culture.</title>
        <authorList>
            <person name="Gilroy R."/>
            <person name="Ravi A."/>
            <person name="Getino M."/>
            <person name="Pursley I."/>
            <person name="Horton D.L."/>
            <person name="Alikhan N.F."/>
            <person name="Baker D."/>
            <person name="Gharbi K."/>
            <person name="Hall N."/>
            <person name="Watson M."/>
            <person name="Adriaenssens E.M."/>
            <person name="Foster-Nyarko E."/>
            <person name="Jarju S."/>
            <person name="Secka A."/>
            <person name="Antonio M."/>
            <person name="Oren A."/>
            <person name="Chaudhuri R.R."/>
            <person name="La Ragione R."/>
            <person name="Hildebrand F."/>
            <person name="Pallen M.J."/>
        </authorList>
    </citation>
    <scope>NUCLEOTIDE SEQUENCE</scope>
    <source>
        <strain evidence="1">CHK185-1770</strain>
    </source>
</reference>
<protein>
    <submittedName>
        <fullName evidence="1">Uncharacterized protein</fullName>
    </submittedName>
</protein>
<reference evidence="1" key="2">
    <citation type="submission" date="2021-04" db="EMBL/GenBank/DDBJ databases">
        <authorList>
            <person name="Gilroy R."/>
        </authorList>
    </citation>
    <scope>NUCLEOTIDE SEQUENCE</scope>
    <source>
        <strain evidence="1">CHK185-1770</strain>
    </source>
</reference>